<dbReference type="HAMAP" id="MF_00835">
    <property type="entry name" value="BioC"/>
    <property type="match status" value="1"/>
</dbReference>
<evidence type="ECO:0000256" key="1">
    <source>
        <dbReference type="ARBA" id="ARBA00022603"/>
    </source>
</evidence>
<gene>
    <name evidence="5" type="primary">bioC</name>
    <name evidence="6" type="ORF">MBO_00310</name>
</gene>
<comment type="similarity">
    <text evidence="5">Belongs to the methyltransferase superfamily.</text>
</comment>
<evidence type="ECO:0000313" key="6">
    <source>
        <dbReference type="EMBL" id="KDN26093.1"/>
    </source>
</evidence>
<dbReference type="EC" id="2.1.1.197" evidence="5"/>
<dbReference type="InterPro" id="IPR011814">
    <property type="entry name" value="BioC"/>
</dbReference>
<keyword evidence="7" id="KW-1185">Reference proteome</keyword>
<comment type="catalytic activity">
    <reaction evidence="5">
        <text>malonyl-[ACP] + S-adenosyl-L-methionine = malonyl-[ACP] methyl ester + S-adenosyl-L-homocysteine</text>
        <dbReference type="Rhea" id="RHEA:17105"/>
        <dbReference type="Rhea" id="RHEA-COMP:9623"/>
        <dbReference type="Rhea" id="RHEA-COMP:9954"/>
        <dbReference type="ChEBI" id="CHEBI:57856"/>
        <dbReference type="ChEBI" id="CHEBI:59789"/>
        <dbReference type="ChEBI" id="CHEBI:78449"/>
        <dbReference type="ChEBI" id="CHEBI:78845"/>
        <dbReference type="EC" id="2.1.1.197"/>
    </reaction>
</comment>
<dbReference type="GO" id="GO:0032259">
    <property type="term" value="P:methylation"/>
    <property type="evidence" value="ECO:0007669"/>
    <property type="project" value="UniProtKB-KW"/>
</dbReference>
<dbReference type="GO" id="GO:0010340">
    <property type="term" value="F:carboxyl-O-methyltransferase activity"/>
    <property type="evidence" value="ECO:0007669"/>
    <property type="project" value="UniProtKB-UniRule"/>
</dbReference>
<keyword evidence="4 5" id="KW-0093">Biotin biosynthesis</keyword>
<evidence type="ECO:0000256" key="4">
    <source>
        <dbReference type="ARBA" id="ARBA00022756"/>
    </source>
</evidence>
<dbReference type="Proteomes" id="UP000035860">
    <property type="component" value="Unassembled WGS sequence"/>
</dbReference>
<evidence type="ECO:0000256" key="3">
    <source>
        <dbReference type="ARBA" id="ARBA00022691"/>
    </source>
</evidence>
<sequence length="251" mass="28687">MLNADISTEFIAHNFKKAHATYDQSALVQHQMCQHLITLIQTRLPDASPKSILEIGCGVGNLTKLYHPLWQIDELYLNDLYDVHSAIDRAKFIIGDIEHIDLPRVDMALSSSALQWMKDLPTLCHRIHHALSDASTFAFATFGQDNLHEMKTLTGIGLDYHSLDDIIQMLSKAGFDVIHTEQTPYTLYFDQPKQILRHIKETGVSVGSVGWTKSSLAQFYENYRKKFAIFNDGKWRYPLTYDAIYVIAVKR</sequence>
<dbReference type="GO" id="GO:0009102">
    <property type="term" value="P:biotin biosynthetic process"/>
    <property type="evidence" value="ECO:0007669"/>
    <property type="project" value="UniProtKB-UniRule"/>
</dbReference>
<dbReference type="AlphaFoldDB" id="A0A066UPH3"/>
<organism evidence="6 7">
    <name type="scientific">Moraxella bovoculi 237</name>
    <dbReference type="NCBI Taxonomy" id="743974"/>
    <lineage>
        <taxon>Bacteria</taxon>
        <taxon>Pseudomonadati</taxon>
        <taxon>Pseudomonadota</taxon>
        <taxon>Gammaproteobacteria</taxon>
        <taxon>Moraxellales</taxon>
        <taxon>Moraxellaceae</taxon>
        <taxon>Moraxella</taxon>
    </lineage>
</organism>
<reference evidence="6 7" key="1">
    <citation type="journal article" date="2014" name="Genome Announc.">
        <title>Draft Genome Sequence of Moraxella bovoculi Strain 237T (ATCC BAA-1259T) Isolated from a Calf with Infectious Bovine Keratoconjunctivitis.</title>
        <authorList>
            <person name="Calcutt M.J."/>
            <person name="Foecking M.F."/>
            <person name="Martin N.T."/>
            <person name="Mhlanga-Mutangadura T."/>
            <person name="Reilly T.J."/>
        </authorList>
    </citation>
    <scope>NUCLEOTIDE SEQUENCE [LARGE SCALE GENOMIC DNA]</scope>
    <source>
        <strain evidence="6 7">237</strain>
    </source>
</reference>
<comment type="function">
    <text evidence="5">Converts the free carboxyl group of a malonyl-thioester to its methyl ester by transfer of a methyl group from S-adenosyl-L-methionine (SAM). It allows to synthesize pimeloyl-ACP via the fatty acid synthetic pathway.</text>
</comment>
<evidence type="ECO:0000256" key="2">
    <source>
        <dbReference type="ARBA" id="ARBA00022679"/>
    </source>
</evidence>
<proteinExistence type="inferred from homology"/>
<dbReference type="SUPFAM" id="SSF53335">
    <property type="entry name" value="S-adenosyl-L-methionine-dependent methyltransferases"/>
    <property type="match status" value="1"/>
</dbReference>
<dbReference type="OrthoDB" id="9760689at2"/>
<dbReference type="eggNOG" id="COG4106">
    <property type="taxonomic scope" value="Bacteria"/>
</dbReference>
<accession>A0A066UPH3</accession>
<dbReference type="UniPathway" id="UPA00078"/>
<keyword evidence="1 5" id="KW-0489">Methyltransferase</keyword>
<dbReference type="PANTHER" id="PTHR13090">
    <property type="entry name" value="ARGININE-HYDROXYLASE NDUFAF5, MITOCHONDRIAL"/>
    <property type="match status" value="1"/>
</dbReference>
<dbReference type="EMBL" id="AOMT01000004">
    <property type="protein sequence ID" value="KDN26093.1"/>
    <property type="molecule type" value="Genomic_DNA"/>
</dbReference>
<keyword evidence="3 5" id="KW-0949">S-adenosyl-L-methionine</keyword>
<dbReference type="GO" id="GO:0102130">
    <property type="term" value="F:malonyl-CoA methyltransferase activity"/>
    <property type="evidence" value="ECO:0007669"/>
    <property type="project" value="UniProtKB-EC"/>
</dbReference>
<dbReference type="PANTHER" id="PTHR13090:SF1">
    <property type="entry name" value="ARGININE-HYDROXYLASE NDUFAF5, MITOCHONDRIAL"/>
    <property type="match status" value="1"/>
</dbReference>
<name>A0A066UPH3_9GAMM</name>
<keyword evidence="2 5" id="KW-0808">Transferase</keyword>
<comment type="caution">
    <text evidence="6">The sequence shown here is derived from an EMBL/GenBank/DDBJ whole genome shotgun (WGS) entry which is preliminary data.</text>
</comment>
<evidence type="ECO:0000313" key="7">
    <source>
        <dbReference type="Proteomes" id="UP000035860"/>
    </source>
</evidence>
<dbReference type="RefSeq" id="WP_036361832.1">
    <property type="nucleotide sequence ID" value="NZ_AOMT01000004.1"/>
</dbReference>
<dbReference type="Pfam" id="PF13489">
    <property type="entry name" value="Methyltransf_23"/>
    <property type="match status" value="1"/>
</dbReference>
<comment type="pathway">
    <text evidence="5">Cofactor biosynthesis; biotin biosynthesis.</text>
</comment>
<dbReference type="NCBIfam" id="TIGR02072">
    <property type="entry name" value="BioC"/>
    <property type="match status" value="1"/>
</dbReference>
<dbReference type="Gene3D" id="3.40.50.150">
    <property type="entry name" value="Vaccinia Virus protein VP39"/>
    <property type="match status" value="1"/>
</dbReference>
<dbReference type="InterPro" id="IPR029063">
    <property type="entry name" value="SAM-dependent_MTases_sf"/>
</dbReference>
<protein>
    <recommendedName>
        <fullName evidence="5">Malonyl-[acyl-carrier protein] O-methyltransferase</fullName>
        <shortName evidence="5">Malonyl-ACP O-methyltransferase</shortName>
        <ecNumber evidence="5">2.1.1.197</ecNumber>
    </recommendedName>
    <alternativeName>
        <fullName evidence="5">Biotin synthesis protein BioC</fullName>
    </alternativeName>
</protein>
<dbReference type="InterPro" id="IPR050602">
    <property type="entry name" value="Malonyl-ACP_OMT"/>
</dbReference>
<dbReference type="CDD" id="cd02440">
    <property type="entry name" value="AdoMet_MTases"/>
    <property type="match status" value="1"/>
</dbReference>
<evidence type="ECO:0000256" key="5">
    <source>
        <dbReference type="HAMAP-Rule" id="MF_00835"/>
    </source>
</evidence>